<dbReference type="InterPro" id="IPR058690">
    <property type="entry name" value="BrxE"/>
</dbReference>
<dbReference type="AlphaFoldDB" id="A0A2S9YJ83"/>
<organism evidence="1 2">
    <name type="scientific">Enhygromyxa salina</name>
    <dbReference type="NCBI Taxonomy" id="215803"/>
    <lineage>
        <taxon>Bacteria</taxon>
        <taxon>Pseudomonadati</taxon>
        <taxon>Myxococcota</taxon>
        <taxon>Polyangia</taxon>
        <taxon>Nannocystales</taxon>
        <taxon>Nannocystaceae</taxon>
        <taxon>Enhygromyxa</taxon>
    </lineage>
</organism>
<name>A0A2S9YJ83_9BACT</name>
<dbReference type="EMBL" id="PVNL01000097">
    <property type="protein sequence ID" value="PRQ05131.1"/>
    <property type="molecule type" value="Genomic_DNA"/>
</dbReference>
<dbReference type="Pfam" id="PF26412">
    <property type="entry name" value="BrxE"/>
    <property type="match status" value="1"/>
</dbReference>
<protein>
    <recommendedName>
        <fullName evidence="3">BREX-6 system BrxE protein</fullName>
    </recommendedName>
</protein>
<evidence type="ECO:0008006" key="3">
    <source>
        <dbReference type="Google" id="ProtNLM"/>
    </source>
</evidence>
<dbReference type="Proteomes" id="UP000238823">
    <property type="component" value="Unassembled WGS sequence"/>
</dbReference>
<dbReference type="NCBIfam" id="NF033448">
    <property type="entry name" value="BREX_6_BrxE"/>
    <property type="match status" value="1"/>
</dbReference>
<reference evidence="1 2" key="1">
    <citation type="submission" date="2018-03" db="EMBL/GenBank/DDBJ databases">
        <title>Draft Genome Sequences of the Obligatory Marine Myxobacteria Enhygromyxa salina SWB007.</title>
        <authorList>
            <person name="Poehlein A."/>
            <person name="Moghaddam J.A."/>
            <person name="Harms H."/>
            <person name="Alanjari M."/>
            <person name="Koenig G.M."/>
            <person name="Daniel R."/>
            <person name="Schaeberle T.F."/>
        </authorList>
    </citation>
    <scope>NUCLEOTIDE SEQUENCE [LARGE SCALE GENOMIC DNA]</scope>
    <source>
        <strain evidence="1 2">SWB007</strain>
    </source>
</reference>
<evidence type="ECO:0000313" key="1">
    <source>
        <dbReference type="EMBL" id="PRQ05131.1"/>
    </source>
</evidence>
<sequence>MLPETDLDTLLTLQLAVAYAGEQSSDHPRLAWWSTDMVSEYGGLDYFARLTPRTAQWSALEVAREAARRTDVAARSRDANPDRLRSLFSLGFELDEQLADRLAHHKRSGSTPTQALPELADLLPTWNPDAFAAWAKRGTAPRTANEPTGRRLTAVPDDPVEIARRLVHALFPLTDSYPCPHFRHA</sequence>
<proteinExistence type="predicted"/>
<comment type="caution">
    <text evidence="1">The sequence shown here is derived from an EMBL/GenBank/DDBJ whole genome shotgun (WGS) entry which is preliminary data.</text>
</comment>
<dbReference type="OrthoDB" id="516356at2"/>
<evidence type="ECO:0000313" key="2">
    <source>
        <dbReference type="Proteomes" id="UP000238823"/>
    </source>
</evidence>
<dbReference type="RefSeq" id="WP_106091678.1">
    <property type="nucleotide sequence ID" value="NZ_PVNL01000097.1"/>
</dbReference>
<accession>A0A2S9YJ83</accession>
<dbReference type="NCBIfam" id="NF033447">
    <property type="entry name" value="BrxE_fam"/>
    <property type="match status" value="1"/>
</dbReference>
<gene>
    <name evidence="1" type="ORF">ENSA7_47600</name>
</gene>